<dbReference type="PATRIC" id="fig|1263870.3.peg.14"/>
<dbReference type="Proteomes" id="UP000011885">
    <property type="component" value="Unassembled WGS sequence"/>
</dbReference>
<gene>
    <name evidence="4" type="ORF">RSSM_00009</name>
</gene>
<keyword evidence="1" id="KW-0547">Nucleotide-binding</keyword>
<proteinExistence type="predicted"/>
<dbReference type="AlphaFoldDB" id="M5UAU0"/>
<dbReference type="GO" id="GO:0016787">
    <property type="term" value="F:hydrolase activity"/>
    <property type="evidence" value="ECO:0007669"/>
    <property type="project" value="UniProtKB-KW"/>
</dbReference>
<dbReference type="GO" id="GO:0004386">
    <property type="term" value="F:helicase activity"/>
    <property type="evidence" value="ECO:0007669"/>
    <property type="project" value="UniProtKB-KW"/>
</dbReference>
<reference evidence="4 5" key="1">
    <citation type="journal article" date="2013" name="Mar. Genomics">
        <title>Expression of sulfatases in Rhodopirellula baltica and the diversity of sulfatases in the genus Rhodopirellula.</title>
        <authorList>
            <person name="Wegner C.E."/>
            <person name="Richter-Heitmann T."/>
            <person name="Klindworth A."/>
            <person name="Klockow C."/>
            <person name="Richter M."/>
            <person name="Achstetter T."/>
            <person name="Glockner F.O."/>
            <person name="Harder J."/>
        </authorList>
    </citation>
    <scope>NUCLEOTIDE SEQUENCE [LARGE SCALE GENOMIC DNA]</scope>
    <source>
        <strain evidence="4 5">SM41</strain>
    </source>
</reference>
<comment type="caution">
    <text evidence="4">The sequence shown here is derived from an EMBL/GenBank/DDBJ whole genome shotgun (WGS) entry which is preliminary data.</text>
</comment>
<dbReference type="PANTHER" id="PTHR45626">
    <property type="entry name" value="TRANSCRIPTION TERMINATION FACTOR 2-RELATED"/>
    <property type="match status" value="1"/>
</dbReference>
<evidence type="ECO:0000313" key="4">
    <source>
        <dbReference type="EMBL" id="EMI58552.1"/>
    </source>
</evidence>
<dbReference type="InterPro" id="IPR049730">
    <property type="entry name" value="SNF2/RAD54-like_C"/>
</dbReference>
<sequence>MNLTAADYVIHLDSWRNPAMEDQASDRAHLIGQQCPVTIYRLILSGTIEERILELHATKRDLADSLLEGTDQSGKLSTEDLSR</sequence>
<protein>
    <submittedName>
        <fullName evidence="4">Helicase protein</fullName>
    </submittedName>
</protein>
<keyword evidence="4" id="KW-0347">Helicase</keyword>
<keyword evidence="5" id="KW-1185">Reference proteome</keyword>
<dbReference type="CDD" id="cd18793">
    <property type="entry name" value="SF2_C_SNF"/>
    <property type="match status" value="1"/>
</dbReference>
<evidence type="ECO:0000313" key="5">
    <source>
        <dbReference type="Proteomes" id="UP000011885"/>
    </source>
</evidence>
<organism evidence="4 5">
    <name type="scientific">Rhodopirellula sallentina SM41</name>
    <dbReference type="NCBI Taxonomy" id="1263870"/>
    <lineage>
        <taxon>Bacteria</taxon>
        <taxon>Pseudomonadati</taxon>
        <taxon>Planctomycetota</taxon>
        <taxon>Planctomycetia</taxon>
        <taxon>Pirellulales</taxon>
        <taxon>Pirellulaceae</taxon>
        <taxon>Rhodopirellula</taxon>
    </lineage>
</organism>
<dbReference type="GO" id="GO:0008094">
    <property type="term" value="F:ATP-dependent activity, acting on DNA"/>
    <property type="evidence" value="ECO:0007669"/>
    <property type="project" value="TreeGrafter"/>
</dbReference>
<dbReference type="SUPFAM" id="SSF52540">
    <property type="entry name" value="P-loop containing nucleoside triphosphate hydrolases"/>
    <property type="match status" value="1"/>
</dbReference>
<keyword evidence="3" id="KW-0067">ATP-binding</keyword>
<name>M5UAU0_9BACT</name>
<dbReference type="GO" id="GO:0005524">
    <property type="term" value="F:ATP binding"/>
    <property type="evidence" value="ECO:0007669"/>
    <property type="project" value="UniProtKB-KW"/>
</dbReference>
<evidence type="ECO:0000256" key="2">
    <source>
        <dbReference type="ARBA" id="ARBA00022801"/>
    </source>
</evidence>
<dbReference type="GO" id="GO:0006281">
    <property type="term" value="P:DNA repair"/>
    <property type="evidence" value="ECO:0007669"/>
    <property type="project" value="TreeGrafter"/>
</dbReference>
<keyword evidence="2" id="KW-0378">Hydrolase</keyword>
<dbReference type="Gene3D" id="3.40.50.300">
    <property type="entry name" value="P-loop containing nucleotide triphosphate hydrolases"/>
    <property type="match status" value="1"/>
</dbReference>
<dbReference type="EMBL" id="ANOH01000002">
    <property type="protein sequence ID" value="EMI58552.1"/>
    <property type="molecule type" value="Genomic_DNA"/>
</dbReference>
<evidence type="ECO:0000256" key="3">
    <source>
        <dbReference type="ARBA" id="ARBA00022840"/>
    </source>
</evidence>
<dbReference type="InterPro" id="IPR027417">
    <property type="entry name" value="P-loop_NTPase"/>
</dbReference>
<accession>M5UAU0</accession>
<evidence type="ECO:0000256" key="1">
    <source>
        <dbReference type="ARBA" id="ARBA00022741"/>
    </source>
</evidence>
<dbReference type="InterPro" id="IPR050628">
    <property type="entry name" value="SNF2_RAD54_helicase_TF"/>
</dbReference>